<evidence type="ECO:0000313" key="2">
    <source>
        <dbReference type="Proteomes" id="UP000185984"/>
    </source>
</evidence>
<dbReference type="RefSeq" id="WP_073551159.1">
    <property type="nucleotide sequence ID" value="NZ_CAWMVK010000011.1"/>
</dbReference>
<dbReference type="STRING" id="247279.NIES1031_19615"/>
<keyword evidence="2" id="KW-1185">Reference proteome</keyword>
<dbReference type="InterPro" id="IPR011004">
    <property type="entry name" value="Trimer_LpxA-like_sf"/>
</dbReference>
<dbReference type="OrthoDB" id="9801697at2"/>
<comment type="caution">
    <text evidence="1">The sequence shown here is derived from an EMBL/GenBank/DDBJ whole genome shotgun (WGS) entry which is preliminary data.</text>
</comment>
<accession>A0A1U7HGI2</accession>
<sequence length="221" mass="24829">MKQLFMLLSLFLPWLIRRWLLEIAFGYQIHPTSRIGFAWVFPQYLIMEAHSSIGHFTVCKSVDSVHLKQSAAIGKGNWITGFPLNSKIHFIHEIDRKPQLVLGEHSAITNRHLIDCTNSVIIGNFSTFAGFQSQILSHSIDLESCRQSSAPISIGNYCFIGTNCVLLGNSSLPDYSVLGAKSLLNKKYTDSYYLYAGVPAKPIKQLSKQLLYFSRPVGFVN</sequence>
<dbReference type="Proteomes" id="UP000185984">
    <property type="component" value="Unassembled WGS sequence"/>
</dbReference>
<name>A0A1U7HGI2_9CHRO</name>
<evidence type="ECO:0008006" key="3">
    <source>
        <dbReference type="Google" id="ProtNLM"/>
    </source>
</evidence>
<evidence type="ECO:0000313" key="1">
    <source>
        <dbReference type="EMBL" id="OKH22665.1"/>
    </source>
</evidence>
<dbReference type="GO" id="GO:0031470">
    <property type="term" value="C:carboxysome"/>
    <property type="evidence" value="ECO:0007669"/>
    <property type="project" value="UniProtKB-ARBA"/>
</dbReference>
<dbReference type="AlphaFoldDB" id="A0A1U7HGI2"/>
<dbReference type="GO" id="GO:0043886">
    <property type="term" value="F:structural constituent of carboxysome shell"/>
    <property type="evidence" value="ECO:0007669"/>
    <property type="project" value="UniProtKB-ARBA"/>
</dbReference>
<dbReference type="EMBL" id="MRCC01000019">
    <property type="protein sequence ID" value="OKH22665.1"/>
    <property type="molecule type" value="Genomic_DNA"/>
</dbReference>
<proteinExistence type="predicted"/>
<organism evidence="1 2">
    <name type="scientific">Chroogloeocystis siderophila 5.2 s.c.1</name>
    <dbReference type="NCBI Taxonomy" id="247279"/>
    <lineage>
        <taxon>Bacteria</taxon>
        <taxon>Bacillati</taxon>
        <taxon>Cyanobacteriota</taxon>
        <taxon>Cyanophyceae</taxon>
        <taxon>Oscillatoriophycideae</taxon>
        <taxon>Chroococcales</taxon>
        <taxon>Chroococcaceae</taxon>
        <taxon>Chroogloeocystis</taxon>
    </lineage>
</organism>
<gene>
    <name evidence="1" type="ORF">NIES1031_19615</name>
</gene>
<dbReference type="SUPFAM" id="SSF51161">
    <property type="entry name" value="Trimeric LpxA-like enzymes"/>
    <property type="match status" value="1"/>
</dbReference>
<dbReference type="Gene3D" id="2.160.10.10">
    <property type="entry name" value="Hexapeptide repeat proteins"/>
    <property type="match status" value="1"/>
</dbReference>
<protein>
    <recommendedName>
        <fullName evidence="3">Transferase</fullName>
    </recommendedName>
</protein>
<reference evidence="1 2" key="1">
    <citation type="submission" date="2016-11" db="EMBL/GenBank/DDBJ databases">
        <title>Draft Genome Sequences of Nine Cyanobacterial Strains from Diverse Habitats.</title>
        <authorList>
            <person name="Zhu T."/>
            <person name="Hou S."/>
            <person name="Lu X."/>
            <person name="Hess W.R."/>
        </authorList>
    </citation>
    <scope>NUCLEOTIDE SEQUENCE [LARGE SCALE GENOMIC DNA]</scope>
    <source>
        <strain evidence="1 2">5.2 s.c.1</strain>
    </source>
</reference>